<protein>
    <submittedName>
        <fullName evidence="2">Phosphoribosyl transferase-like protein</fullName>
    </submittedName>
</protein>
<evidence type="ECO:0000256" key="1">
    <source>
        <dbReference type="ARBA" id="ARBA00008007"/>
    </source>
</evidence>
<comment type="similarity">
    <text evidence="1">Belongs to the ComF/GntX family.</text>
</comment>
<dbReference type="InterPro" id="IPR051910">
    <property type="entry name" value="ComF/GntX_DNA_util-trans"/>
</dbReference>
<dbReference type="Proteomes" id="UP000320806">
    <property type="component" value="Unassembled WGS sequence"/>
</dbReference>
<dbReference type="InterPro" id="IPR000836">
    <property type="entry name" value="PRTase_dom"/>
</dbReference>
<dbReference type="PANTHER" id="PTHR47505">
    <property type="entry name" value="DNA UTILIZATION PROTEIN YHGH"/>
    <property type="match status" value="1"/>
</dbReference>
<dbReference type="GO" id="GO:0016740">
    <property type="term" value="F:transferase activity"/>
    <property type="evidence" value="ECO:0007669"/>
    <property type="project" value="UniProtKB-KW"/>
</dbReference>
<gene>
    <name evidence="2" type="ORF">FB459_3002</name>
</gene>
<evidence type="ECO:0000313" key="2">
    <source>
        <dbReference type="EMBL" id="TQJ15448.1"/>
    </source>
</evidence>
<keyword evidence="2" id="KW-0808">Transferase</keyword>
<keyword evidence="3" id="KW-1185">Reference proteome</keyword>
<dbReference type="AlphaFoldDB" id="A0A542EJC9"/>
<dbReference type="InterPro" id="IPR029057">
    <property type="entry name" value="PRTase-like"/>
</dbReference>
<comment type="caution">
    <text evidence="2">The sequence shown here is derived from an EMBL/GenBank/DDBJ whole genome shotgun (WGS) entry which is preliminary data.</text>
</comment>
<sequence>MGFERRLAQPAFGWVERPLPGSPPCWAHLVYEGAVTRMLPAFKDDDRVDLLPPLAAAVRAAVEGVFDQKPALERALHTGRLVVVCAPSTAASVRLRGRLPLRDLVRRALEGSSMQVAPPGALRFGRAVRDQAGLGVTQRARNLSGSMRATDVQGRLCLLLDDVITSGATLTEASRALRVAGADDVVALTAAAAVLRRR</sequence>
<dbReference type="SUPFAM" id="SSF53271">
    <property type="entry name" value="PRTase-like"/>
    <property type="match status" value="1"/>
</dbReference>
<accession>A0A542EJC9</accession>
<name>A0A542EJC9_9MICO</name>
<proteinExistence type="inferred from homology"/>
<dbReference type="Gene3D" id="3.40.50.2020">
    <property type="match status" value="1"/>
</dbReference>
<reference evidence="2 3" key="1">
    <citation type="submission" date="2019-06" db="EMBL/GenBank/DDBJ databases">
        <title>Sequencing the genomes of 1000 actinobacteria strains.</title>
        <authorList>
            <person name="Klenk H.-P."/>
        </authorList>
    </citation>
    <scope>NUCLEOTIDE SEQUENCE [LARGE SCALE GENOMIC DNA]</scope>
    <source>
        <strain evidence="2 3">DSM 19828</strain>
    </source>
</reference>
<dbReference type="EMBL" id="VFMO01000001">
    <property type="protein sequence ID" value="TQJ15448.1"/>
    <property type="molecule type" value="Genomic_DNA"/>
</dbReference>
<dbReference type="CDD" id="cd06223">
    <property type="entry name" value="PRTases_typeI"/>
    <property type="match status" value="1"/>
</dbReference>
<dbReference type="PANTHER" id="PTHR47505:SF1">
    <property type="entry name" value="DNA UTILIZATION PROTEIN YHGH"/>
    <property type="match status" value="1"/>
</dbReference>
<evidence type="ECO:0000313" key="3">
    <source>
        <dbReference type="Proteomes" id="UP000320806"/>
    </source>
</evidence>
<organism evidence="2 3">
    <name type="scientific">Yimella lutea</name>
    <dbReference type="NCBI Taxonomy" id="587872"/>
    <lineage>
        <taxon>Bacteria</taxon>
        <taxon>Bacillati</taxon>
        <taxon>Actinomycetota</taxon>
        <taxon>Actinomycetes</taxon>
        <taxon>Micrococcales</taxon>
        <taxon>Dermacoccaceae</taxon>
        <taxon>Yimella</taxon>
    </lineage>
</organism>